<dbReference type="EC" id="2.3.1.184" evidence="1 8"/>
<keyword evidence="4 8" id="KW-0949">S-adenosyl-L-methionine</keyword>
<comment type="catalytic activity">
    <reaction evidence="6 8">
        <text>a fatty acyl-[ACP] + S-adenosyl-L-methionine = an N-acyl-L-homoserine lactone + S-methyl-5'-thioadenosine + holo-[ACP] + H(+)</text>
        <dbReference type="Rhea" id="RHEA:10096"/>
        <dbReference type="Rhea" id="RHEA-COMP:9685"/>
        <dbReference type="Rhea" id="RHEA-COMP:14125"/>
        <dbReference type="ChEBI" id="CHEBI:15378"/>
        <dbReference type="ChEBI" id="CHEBI:17509"/>
        <dbReference type="ChEBI" id="CHEBI:55474"/>
        <dbReference type="ChEBI" id="CHEBI:59789"/>
        <dbReference type="ChEBI" id="CHEBI:64479"/>
        <dbReference type="ChEBI" id="CHEBI:138651"/>
        <dbReference type="EC" id="2.3.1.184"/>
    </reaction>
</comment>
<keyword evidence="2 7" id="KW-0673">Quorum sensing</keyword>
<reference evidence="10" key="1">
    <citation type="submission" date="2017-04" db="EMBL/GenBank/DDBJ databases">
        <authorList>
            <person name="Varghese N."/>
            <person name="Submissions S."/>
        </authorList>
    </citation>
    <scope>NUCLEOTIDE SEQUENCE [LARGE SCALE GENOMIC DNA]</scope>
    <source>
        <strain evidence="10">Ballard 720</strain>
    </source>
</reference>
<evidence type="ECO:0000256" key="1">
    <source>
        <dbReference type="ARBA" id="ARBA00012340"/>
    </source>
</evidence>
<dbReference type="GO" id="GO:0061579">
    <property type="term" value="F:N-acyl homoserine lactone synthase activity"/>
    <property type="evidence" value="ECO:0007669"/>
    <property type="project" value="UniProtKB-UniRule"/>
</dbReference>
<dbReference type="Gene3D" id="3.40.630.30">
    <property type="match status" value="1"/>
</dbReference>
<dbReference type="PROSITE" id="PS00949">
    <property type="entry name" value="AUTOINDUCER_SYNTH_1"/>
    <property type="match status" value="1"/>
</dbReference>
<proteinExistence type="inferred from homology"/>
<evidence type="ECO:0000256" key="2">
    <source>
        <dbReference type="ARBA" id="ARBA00022654"/>
    </source>
</evidence>
<evidence type="ECO:0000256" key="5">
    <source>
        <dbReference type="ARBA" id="ARBA00022929"/>
    </source>
</evidence>
<dbReference type="PROSITE" id="PS51187">
    <property type="entry name" value="AUTOINDUCER_SYNTH_2"/>
    <property type="match status" value="1"/>
</dbReference>
<dbReference type="RefSeq" id="WP_085224700.1">
    <property type="nucleotide sequence ID" value="NZ_BSQD01000002.1"/>
</dbReference>
<evidence type="ECO:0000256" key="6">
    <source>
        <dbReference type="ARBA" id="ARBA00048576"/>
    </source>
</evidence>
<keyword evidence="10" id="KW-1185">Reference proteome</keyword>
<dbReference type="InterPro" id="IPR016181">
    <property type="entry name" value="Acyl_CoA_acyltransferase"/>
</dbReference>
<sequence length="196" mass="21793">MNATITIGAQKHFDLDVLADMYRLRAKVFGERMGWEVAILSGMEIDGYDALSPHYLLVHDEKNTLCGCWRLLPTVGPYMLRDTFGQLLHGQSAPSSPDVWELSRFAIVSPTKGGFGFAALVLDTMREVVRFADRMGIARYVTVTTTAVERMLRMAGIETHRFGPPIRIGVENAVGLTIELGAQTHQALFEQVEEAH</sequence>
<dbReference type="GO" id="GO:0009372">
    <property type="term" value="P:quorum sensing"/>
    <property type="evidence" value="ECO:0007669"/>
    <property type="project" value="UniProtKB-UniRule"/>
</dbReference>
<dbReference type="STRING" id="28094.SAMN06295900_102114"/>
<keyword evidence="3 8" id="KW-0808">Transferase</keyword>
<dbReference type="GeneID" id="95552562"/>
<evidence type="ECO:0000313" key="9">
    <source>
        <dbReference type="EMBL" id="SMF04944.1"/>
    </source>
</evidence>
<name>A0A1X7CXQ2_TRICW</name>
<dbReference type="PANTHER" id="PTHR39322">
    <property type="entry name" value="ACYL-HOMOSERINE-LACTONE SYNTHASE"/>
    <property type="match status" value="1"/>
</dbReference>
<dbReference type="EMBL" id="FXAH01000002">
    <property type="protein sequence ID" value="SMF04944.1"/>
    <property type="molecule type" value="Genomic_DNA"/>
</dbReference>
<gene>
    <name evidence="9" type="ORF">SAMN06295900_102114</name>
</gene>
<evidence type="ECO:0000256" key="7">
    <source>
        <dbReference type="PROSITE-ProRule" id="PRU00533"/>
    </source>
</evidence>
<evidence type="ECO:0000313" key="10">
    <source>
        <dbReference type="Proteomes" id="UP000192911"/>
    </source>
</evidence>
<comment type="similarity">
    <text evidence="7 8">Belongs to the autoinducer synthase family.</text>
</comment>
<dbReference type="GO" id="GO:0007165">
    <property type="term" value="P:signal transduction"/>
    <property type="evidence" value="ECO:0007669"/>
    <property type="project" value="TreeGrafter"/>
</dbReference>
<dbReference type="AlphaFoldDB" id="A0A1X7CXQ2"/>
<dbReference type="Pfam" id="PF00765">
    <property type="entry name" value="Autoind_synth"/>
    <property type="match status" value="1"/>
</dbReference>
<accession>A0A1X7CXQ2</accession>
<dbReference type="InterPro" id="IPR018311">
    <property type="entry name" value="Autoind_synth_CS"/>
</dbReference>
<organism evidence="9 10">
    <name type="scientific">Trinickia caryophylli</name>
    <name type="common">Paraburkholderia caryophylli</name>
    <dbReference type="NCBI Taxonomy" id="28094"/>
    <lineage>
        <taxon>Bacteria</taxon>
        <taxon>Pseudomonadati</taxon>
        <taxon>Pseudomonadota</taxon>
        <taxon>Betaproteobacteria</taxon>
        <taxon>Burkholderiales</taxon>
        <taxon>Burkholderiaceae</taxon>
        <taxon>Trinickia</taxon>
    </lineage>
</organism>
<evidence type="ECO:0000256" key="8">
    <source>
        <dbReference type="RuleBase" id="RU361135"/>
    </source>
</evidence>
<keyword evidence="5 7" id="KW-0071">Autoinducer synthesis</keyword>
<evidence type="ECO:0000256" key="4">
    <source>
        <dbReference type="ARBA" id="ARBA00022691"/>
    </source>
</evidence>
<protein>
    <recommendedName>
        <fullName evidence="1 8">Acyl-homoserine-lactone synthase</fullName>
        <ecNumber evidence="1 8">2.3.1.184</ecNumber>
    </recommendedName>
    <alternativeName>
        <fullName evidence="8">Autoinducer synthesis protein</fullName>
    </alternativeName>
</protein>
<dbReference type="Proteomes" id="UP000192911">
    <property type="component" value="Unassembled WGS sequence"/>
</dbReference>
<dbReference type="InterPro" id="IPR001690">
    <property type="entry name" value="Autoind_synthase"/>
</dbReference>
<dbReference type="PRINTS" id="PR01549">
    <property type="entry name" value="AUTOINDCRSYN"/>
</dbReference>
<evidence type="ECO:0000256" key="3">
    <source>
        <dbReference type="ARBA" id="ARBA00022679"/>
    </source>
</evidence>
<dbReference type="PANTHER" id="PTHR39322:SF1">
    <property type="entry name" value="ISOVALERYL-HOMOSERINE LACTONE SYNTHASE"/>
    <property type="match status" value="1"/>
</dbReference>
<dbReference type="SUPFAM" id="SSF55729">
    <property type="entry name" value="Acyl-CoA N-acyltransferases (Nat)"/>
    <property type="match status" value="1"/>
</dbReference>
<dbReference type="OrthoDB" id="6023281at2"/>